<comment type="cofactor">
    <cofactor evidence="1">
        <name>FAD</name>
        <dbReference type="ChEBI" id="CHEBI:57692"/>
    </cofactor>
</comment>
<dbReference type="PANTHER" id="PTHR19384:SF84">
    <property type="entry name" value="METHIONINE SYNTHASE REDUCTASE"/>
    <property type="match status" value="1"/>
</dbReference>
<dbReference type="Pfam" id="PF00175">
    <property type="entry name" value="NAD_binding_1"/>
    <property type="match status" value="1"/>
</dbReference>
<dbReference type="GO" id="GO:0010181">
    <property type="term" value="F:FMN binding"/>
    <property type="evidence" value="ECO:0007669"/>
    <property type="project" value="TreeGrafter"/>
</dbReference>
<dbReference type="InterPro" id="IPR017938">
    <property type="entry name" value="Riboflavin_synthase-like_b-brl"/>
</dbReference>
<dbReference type="Pfam" id="PF00667">
    <property type="entry name" value="FAD_binding_1"/>
    <property type="match status" value="1"/>
</dbReference>
<organism evidence="8 9">
    <name type="scientific">Drosophila guanche</name>
    <name type="common">Fruit fly</name>
    <dbReference type="NCBI Taxonomy" id="7266"/>
    <lineage>
        <taxon>Eukaryota</taxon>
        <taxon>Metazoa</taxon>
        <taxon>Ecdysozoa</taxon>
        <taxon>Arthropoda</taxon>
        <taxon>Hexapoda</taxon>
        <taxon>Insecta</taxon>
        <taxon>Pterygota</taxon>
        <taxon>Neoptera</taxon>
        <taxon>Endopterygota</taxon>
        <taxon>Diptera</taxon>
        <taxon>Brachycera</taxon>
        <taxon>Muscomorpha</taxon>
        <taxon>Ephydroidea</taxon>
        <taxon>Drosophilidae</taxon>
        <taxon>Drosophila</taxon>
        <taxon>Sophophora</taxon>
    </lineage>
</organism>
<dbReference type="InterPro" id="IPR001433">
    <property type="entry name" value="OxRdtase_FAD/NAD-bd"/>
</dbReference>
<dbReference type="InterPro" id="IPR017927">
    <property type="entry name" value="FAD-bd_FR_type"/>
</dbReference>
<dbReference type="Gene3D" id="3.40.50.80">
    <property type="entry name" value="Nucleotide-binding domain of ferredoxin-NADP reductase (FNR) module"/>
    <property type="match status" value="1"/>
</dbReference>
<evidence type="ECO:0000256" key="2">
    <source>
        <dbReference type="ARBA" id="ARBA00022630"/>
    </source>
</evidence>
<dbReference type="Gene3D" id="1.20.990.10">
    <property type="entry name" value="NADPH-cytochrome p450 Reductase, Chain A, domain 3"/>
    <property type="match status" value="1"/>
</dbReference>
<dbReference type="GO" id="GO:0009086">
    <property type="term" value="P:methionine biosynthetic process"/>
    <property type="evidence" value="ECO:0007669"/>
    <property type="project" value="TreeGrafter"/>
</dbReference>
<dbReference type="STRING" id="7266.A0A3B0K8V9"/>
<evidence type="ECO:0000259" key="7">
    <source>
        <dbReference type="PROSITE" id="PS51384"/>
    </source>
</evidence>
<keyword evidence="4" id="KW-0560">Oxidoreductase</keyword>
<dbReference type="OrthoDB" id="1856718at2759"/>
<dbReference type="GO" id="GO:0005829">
    <property type="term" value="C:cytosol"/>
    <property type="evidence" value="ECO:0007669"/>
    <property type="project" value="TreeGrafter"/>
</dbReference>
<feature type="domain" description="FAD-binding FR-type" evidence="7">
    <location>
        <begin position="61"/>
        <end position="305"/>
    </location>
</feature>
<dbReference type="PRINTS" id="PR00371">
    <property type="entry name" value="FPNCR"/>
</dbReference>
<dbReference type="SUPFAM" id="SSF52343">
    <property type="entry name" value="Ferredoxin reductase-like, C-terminal NADP-linked domain"/>
    <property type="match status" value="1"/>
</dbReference>
<evidence type="ECO:0000313" key="8">
    <source>
        <dbReference type="EMBL" id="SPP84540.1"/>
    </source>
</evidence>
<dbReference type="OMA" id="WLYVGAK"/>
<dbReference type="EC" id="1.16.1.8" evidence="5"/>
<dbReference type="FunFam" id="1.20.990.10:FF:000007">
    <property type="entry name" value="Methionine synthase reductase"/>
    <property type="match status" value="1"/>
</dbReference>
<proteinExistence type="predicted"/>
<keyword evidence="3" id="KW-0274">FAD</keyword>
<dbReference type="GO" id="GO:0050660">
    <property type="term" value="F:flavin adenine dinucleotide binding"/>
    <property type="evidence" value="ECO:0007669"/>
    <property type="project" value="TreeGrafter"/>
</dbReference>
<evidence type="ECO:0000256" key="1">
    <source>
        <dbReference type="ARBA" id="ARBA00001974"/>
    </source>
</evidence>
<dbReference type="EMBL" id="OUUW01000008">
    <property type="protein sequence ID" value="SPP84540.1"/>
    <property type="molecule type" value="Genomic_DNA"/>
</dbReference>
<keyword evidence="2" id="KW-0285">Flavoprotein</keyword>
<dbReference type="InterPro" id="IPR001709">
    <property type="entry name" value="Flavoprot_Pyr_Nucl_cyt_Rdtase"/>
</dbReference>
<dbReference type="Proteomes" id="UP000268350">
    <property type="component" value="Unassembled WGS sequence"/>
</dbReference>
<dbReference type="Gene3D" id="2.40.30.10">
    <property type="entry name" value="Translation factors"/>
    <property type="match status" value="1"/>
</dbReference>
<keyword evidence="9" id="KW-1185">Reference proteome</keyword>
<evidence type="ECO:0000256" key="6">
    <source>
        <dbReference type="ARBA" id="ARBA00040659"/>
    </source>
</evidence>
<sequence>MSHHVEGVEIADIEAFILNEYIPAKPLDSNLQVDFTIRKQAKSEKCGQRRCGDILKFPFAQTTRTLTAASIKQSKVLVDADKATETKRVVEITLESDDFDYEPGDTIGVLPSNAPAVVEQLLDRLGLIDQADTICQIKLSLKCAKKNAKLPAHIPDSTCPREIFTNCLALNGVLQKQFLSALAGYTSVAKERSFLACLSSKQATEHYNSLILERGLRFMDILELCGSCQPPLAFLVEHLPRLLPRPYSIANSPLETGTQELRIIYSVQSPKAGVTTSMLEAKCQQQEQPAKVFIYPRLTNTFRYTEEDLCKNQILIAVGTGLAPFLGFLAHKEHHQKQQKQPVKGETWLYVGAKTPQAVLKRNKLLAWEQASVLQRLRMCHSRVESPTYVQQLLQDDAEELVKLLLKPDTVLYVCADGAKISTSIASGVGLCLQKVLHLDETEATQQLKELRQQAKYREDLWL</sequence>
<dbReference type="PROSITE" id="PS51384">
    <property type="entry name" value="FAD_FR"/>
    <property type="match status" value="1"/>
</dbReference>
<evidence type="ECO:0000256" key="4">
    <source>
        <dbReference type="ARBA" id="ARBA00023002"/>
    </source>
</evidence>
<dbReference type="InterPro" id="IPR023173">
    <property type="entry name" value="NADPH_Cyt_P450_Rdtase_alpha"/>
</dbReference>
<accession>A0A3B0K8V9</accession>
<dbReference type="SUPFAM" id="SSF63380">
    <property type="entry name" value="Riboflavin synthase domain-like"/>
    <property type="match status" value="1"/>
</dbReference>
<evidence type="ECO:0000256" key="5">
    <source>
        <dbReference type="ARBA" id="ARBA00039088"/>
    </source>
</evidence>
<dbReference type="AlphaFoldDB" id="A0A3B0K8V9"/>
<dbReference type="GO" id="GO:0030586">
    <property type="term" value="F:[methionine synthase] reductase (NADPH) activity"/>
    <property type="evidence" value="ECO:0007669"/>
    <property type="project" value="UniProtKB-EC"/>
</dbReference>
<evidence type="ECO:0000256" key="3">
    <source>
        <dbReference type="ARBA" id="ARBA00022827"/>
    </source>
</evidence>
<reference evidence="9" key="1">
    <citation type="submission" date="2018-01" db="EMBL/GenBank/DDBJ databases">
        <authorList>
            <person name="Alioto T."/>
            <person name="Alioto T."/>
        </authorList>
    </citation>
    <scope>NUCLEOTIDE SEQUENCE [LARGE SCALE GENOMIC DNA]</scope>
</reference>
<evidence type="ECO:0000313" key="9">
    <source>
        <dbReference type="Proteomes" id="UP000268350"/>
    </source>
</evidence>
<dbReference type="InterPro" id="IPR003097">
    <property type="entry name" value="CysJ-like_FAD-binding"/>
</dbReference>
<dbReference type="PANTHER" id="PTHR19384">
    <property type="entry name" value="NITRIC OXIDE SYNTHASE-RELATED"/>
    <property type="match status" value="1"/>
</dbReference>
<dbReference type="GO" id="GO:0050667">
    <property type="term" value="P:homocysteine metabolic process"/>
    <property type="evidence" value="ECO:0007669"/>
    <property type="project" value="TreeGrafter"/>
</dbReference>
<gene>
    <name evidence="8" type="ORF">DGUA_6G017146</name>
</gene>
<protein>
    <recommendedName>
        <fullName evidence="6">Methionine synthase reductase</fullName>
        <ecNumber evidence="5">1.16.1.8</ecNumber>
    </recommendedName>
</protein>
<name>A0A3B0K8V9_DROGU</name>
<dbReference type="InterPro" id="IPR039261">
    <property type="entry name" value="FNR_nucleotide-bd"/>
</dbReference>